<evidence type="ECO:0000256" key="1">
    <source>
        <dbReference type="ARBA" id="ARBA00001933"/>
    </source>
</evidence>
<keyword evidence="10" id="KW-1185">Reference proteome</keyword>
<evidence type="ECO:0000256" key="5">
    <source>
        <dbReference type="ARBA" id="ARBA00023239"/>
    </source>
</evidence>
<dbReference type="PANTHER" id="PTHR45677:SF8">
    <property type="entry name" value="CYSTEINE SULFINIC ACID DECARBOXYLASE"/>
    <property type="match status" value="1"/>
</dbReference>
<dbReference type="Gene3D" id="3.90.1150.10">
    <property type="entry name" value="Aspartate Aminotransferase, domain 1"/>
    <property type="match status" value="1"/>
</dbReference>
<dbReference type="GO" id="GO:0005737">
    <property type="term" value="C:cytoplasm"/>
    <property type="evidence" value="ECO:0007669"/>
    <property type="project" value="TreeGrafter"/>
</dbReference>
<dbReference type="InterPro" id="IPR015424">
    <property type="entry name" value="PyrdxlP-dep_Trfase"/>
</dbReference>
<evidence type="ECO:0000256" key="6">
    <source>
        <dbReference type="PIRSR" id="PIRSR602129-50"/>
    </source>
</evidence>
<dbReference type="EMBL" id="BAABKX010000015">
    <property type="protein sequence ID" value="GAA5056283.1"/>
    <property type="molecule type" value="Genomic_DNA"/>
</dbReference>
<reference evidence="9 10" key="1">
    <citation type="journal article" date="2019" name="Int. J. Syst. Evol. Microbiol.">
        <title>The Global Catalogue of Microorganisms (GCM) 10K type strain sequencing project: providing services to taxonomists for standard genome sequencing and annotation.</title>
        <authorList>
            <consortium name="The Broad Institute Genomics Platform"/>
            <consortium name="The Broad Institute Genome Sequencing Center for Infectious Disease"/>
            <person name="Wu L."/>
            <person name="Ma J."/>
        </authorList>
    </citation>
    <scope>NUCLEOTIDE SEQUENCE [LARGE SCALE GENOMIC DNA]</scope>
    <source>
        <strain evidence="9 10">JCM 17504</strain>
    </source>
</reference>
<comment type="similarity">
    <text evidence="2 7">Belongs to the group II decarboxylase family.</text>
</comment>
<dbReference type="Gene3D" id="1.20.1650.10">
    <property type="entry name" value="PLP-dependent transferases"/>
    <property type="match status" value="1"/>
</dbReference>
<dbReference type="InterPro" id="IPR021115">
    <property type="entry name" value="Pyridoxal-P_BS"/>
</dbReference>
<dbReference type="Pfam" id="PF00282">
    <property type="entry name" value="Pyridoxal_deC"/>
    <property type="match status" value="1"/>
</dbReference>
<organism evidence="9 10">
    <name type="scientific">Haladaptatus pallidirubidus</name>
    <dbReference type="NCBI Taxonomy" id="1008152"/>
    <lineage>
        <taxon>Archaea</taxon>
        <taxon>Methanobacteriati</taxon>
        <taxon>Methanobacteriota</taxon>
        <taxon>Stenosarchaea group</taxon>
        <taxon>Halobacteria</taxon>
        <taxon>Halobacteriales</taxon>
        <taxon>Haladaptataceae</taxon>
        <taxon>Haladaptatus</taxon>
    </lineage>
</organism>
<evidence type="ECO:0000256" key="7">
    <source>
        <dbReference type="RuleBase" id="RU000382"/>
    </source>
</evidence>
<dbReference type="GO" id="GO:0030170">
    <property type="term" value="F:pyridoxal phosphate binding"/>
    <property type="evidence" value="ECO:0007669"/>
    <property type="project" value="InterPro"/>
</dbReference>
<evidence type="ECO:0000313" key="9">
    <source>
        <dbReference type="EMBL" id="GAA5056283.1"/>
    </source>
</evidence>
<evidence type="ECO:0000313" key="10">
    <source>
        <dbReference type="Proteomes" id="UP001501729"/>
    </source>
</evidence>
<evidence type="ECO:0000256" key="3">
    <source>
        <dbReference type="ARBA" id="ARBA00022793"/>
    </source>
</evidence>
<dbReference type="CDD" id="cd06450">
    <property type="entry name" value="DOPA_deC_like"/>
    <property type="match status" value="1"/>
</dbReference>
<keyword evidence="5 7" id="KW-0456">Lyase</keyword>
<protein>
    <submittedName>
        <fullName evidence="9">Aspartate aminotransferase family protein</fullName>
    </submittedName>
</protein>
<dbReference type="AlphaFoldDB" id="A0AAV3UL80"/>
<accession>A0AAV3UL80</accession>
<dbReference type="InterPro" id="IPR015422">
    <property type="entry name" value="PyrdxlP-dep_Trfase_small"/>
</dbReference>
<gene>
    <name evidence="9" type="ORF">GCM10025751_36950</name>
</gene>
<dbReference type="PROSITE" id="PS00392">
    <property type="entry name" value="DDC_GAD_HDC_YDC"/>
    <property type="match status" value="1"/>
</dbReference>
<dbReference type="GO" id="GO:0016831">
    <property type="term" value="F:carboxy-lyase activity"/>
    <property type="evidence" value="ECO:0007669"/>
    <property type="project" value="UniProtKB-KW"/>
</dbReference>
<comment type="cofactor">
    <cofactor evidence="1 6 7">
        <name>pyridoxal 5'-phosphate</name>
        <dbReference type="ChEBI" id="CHEBI:597326"/>
    </cofactor>
</comment>
<feature type="region of interest" description="Disordered" evidence="8">
    <location>
        <begin position="1"/>
        <end position="39"/>
    </location>
</feature>
<dbReference type="PANTHER" id="PTHR45677">
    <property type="entry name" value="GLUTAMATE DECARBOXYLASE-RELATED"/>
    <property type="match status" value="1"/>
</dbReference>
<name>A0AAV3UL80_9EURY</name>
<evidence type="ECO:0000256" key="4">
    <source>
        <dbReference type="ARBA" id="ARBA00022898"/>
    </source>
</evidence>
<evidence type="ECO:0000256" key="8">
    <source>
        <dbReference type="SAM" id="MobiDB-lite"/>
    </source>
</evidence>
<keyword evidence="3" id="KW-0210">Decarboxylase</keyword>
<sequence>MNEPPEHCSKSPSESTESADDAGSDETTESLFLGGEGGENAYRTAMERTTDAVLDAFVENADPYSGASPEALREEFSEMEMIPETGEGLASALESAEPVLRNSVGVSNPRCLAHLHCPPMVSGLAAEAMLSATNQSMDSWDQSPAATLLEIRMVEELCDLFGYDDSGDGVFTSGGTQSNFMGLLLARERFATERFGTDVTQSGLPHRAKAMRILCSEEAHFTAEQAAAHLGLGENAVVTVESNDDREMCLDALDRTLAELDERELLPFALVGTAGTTDFGSIDPLDELAERAEEHNLWFHVDAAYGGALALSDRHRELLSGIERADSLAVDFHKLFYQPISCGAFLLRDGSQYEHIARNASYLNPKGASAPNLVAKSVQTTRRFNALKPFVSFRALGRDGFGALVDATIALADDVAELLAANSSFELVAEPTINAVVFRYRPHRMSDERLSWLNEAIRESLLREGDAVVARTEVDGVTALKFTLLNPRTTLADVADILDAIQRRGGSLSTVFPEVSR</sequence>
<comment type="caution">
    <text evidence="9">The sequence shown here is derived from an EMBL/GenBank/DDBJ whole genome shotgun (WGS) entry which is preliminary data.</text>
</comment>
<dbReference type="GO" id="GO:0019752">
    <property type="term" value="P:carboxylic acid metabolic process"/>
    <property type="evidence" value="ECO:0007669"/>
    <property type="project" value="InterPro"/>
</dbReference>
<feature type="compositionally biased region" description="Acidic residues" evidence="8">
    <location>
        <begin position="17"/>
        <end position="28"/>
    </location>
</feature>
<evidence type="ECO:0000256" key="2">
    <source>
        <dbReference type="ARBA" id="ARBA00009533"/>
    </source>
</evidence>
<dbReference type="InterPro" id="IPR002129">
    <property type="entry name" value="PyrdxlP-dep_de-COase"/>
</dbReference>
<dbReference type="GO" id="GO:0008483">
    <property type="term" value="F:transaminase activity"/>
    <property type="evidence" value="ECO:0007669"/>
    <property type="project" value="UniProtKB-KW"/>
</dbReference>
<dbReference type="Gene3D" id="3.40.640.10">
    <property type="entry name" value="Type I PLP-dependent aspartate aminotransferase-like (Major domain)"/>
    <property type="match status" value="1"/>
</dbReference>
<keyword evidence="9" id="KW-0032">Aminotransferase</keyword>
<dbReference type="InterPro" id="IPR015421">
    <property type="entry name" value="PyrdxlP-dep_Trfase_major"/>
</dbReference>
<dbReference type="SUPFAM" id="SSF53383">
    <property type="entry name" value="PLP-dependent transferases"/>
    <property type="match status" value="1"/>
</dbReference>
<feature type="modified residue" description="N6-(pyridoxal phosphate)lysine" evidence="6">
    <location>
        <position position="334"/>
    </location>
</feature>
<keyword evidence="4 6" id="KW-0663">Pyridoxal phosphate</keyword>
<keyword evidence="9" id="KW-0808">Transferase</keyword>
<proteinExistence type="inferred from homology"/>
<dbReference type="Proteomes" id="UP001501729">
    <property type="component" value="Unassembled WGS sequence"/>
</dbReference>